<protein>
    <submittedName>
        <fullName evidence="1">Uncharacterized protein</fullName>
    </submittedName>
</protein>
<evidence type="ECO:0000313" key="1">
    <source>
        <dbReference type="EMBL" id="DAD96510.1"/>
    </source>
</evidence>
<sequence>MSESCKSCIHYDACADADVLNVYGDCPTFSDKSEWTHLPLKDSNIGVCPNLDGNYAVINGKRIELADEQAKALGIKRKNPFERVADGDPYYYIATDSYIHSVHENYDQCNYDAYYSVNYFNDKDFANQVALHQLLYRKLLKFTYDNNCEDTAEWNGGNPHCYITYATDIADFVVGEDFVFKAHGIYFASEEAAERAINEVVKPFVKEHPDFVW</sequence>
<dbReference type="EMBL" id="BK015217">
    <property type="protein sequence ID" value="DAD96510.1"/>
    <property type="molecule type" value="Genomic_DNA"/>
</dbReference>
<proteinExistence type="predicted"/>
<accession>A0A8S5NP49</accession>
<reference evidence="1" key="1">
    <citation type="journal article" date="2021" name="Proc. Natl. Acad. Sci. U.S.A.">
        <title>A Catalog of Tens of Thousands of Viruses from Human Metagenomes Reveals Hidden Associations with Chronic Diseases.</title>
        <authorList>
            <person name="Tisza M.J."/>
            <person name="Buck C.B."/>
        </authorList>
    </citation>
    <scope>NUCLEOTIDE SEQUENCE</scope>
    <source>
        <strain evidence="1">Ctj3P51</strain>
    </source>
</reference>
<organism evidence="1">
    <name type="scientific">Myoviridae sp. ctj3P51</name>
    <dbReference type="NCBI Taxonomy" id="2826687"/>
    <lineage>
        <taxon>Viruses</taxon>
        <taxon>Duplodnaviria</taxon>
        <taxon>Heunggongvirae</taxon>
        <taxon>Uroviricota</taxon>
        <taxon>Caudoviricetes</taxon>
    </lineage>
</organism>
<name>A0A8S5NP49_9CAUD</name>